<evidence type="ECO:0000313" key="7">
    <source>
        <dbReference type="Proteomes" id="UP000019113"/>
    </source>
</evidence>
<dbReference type="CDD" id="cd07377">
    <property type="entry name" value="WHTH_GntR"/>
    <property type="match status" value="1"/>
</dbReference>
<dbReference type="InterPro" id="IPR036390">
    <property type="entry name" value="WH_DNA-bd_sf"/>
</dbReference>
<dbReference type="Gene3D" id="1.10.10.10">
    <property type="entry name" value="Winged helix-like DNA-binding domain superfamily/Winged helix DNA-binding domain"/>
    <property type="match status" value="1"/>
</dbReference>
<protein>
    <recommendedName>
        <fullName evidence="5">HTH gntR-type domain-containing protein</fullName>
    </recommendedName>
</protein>
<dbReference type="InterPro" id="IPR000524">
    <property type="entry name" value="Tscrpt_reg_HTH_GntR"/>
</dbReference>
<evidence type="ECO:0000256" key="3">
    <source>
        <dbReference type="ARBA" id="ARBA00023163"/>
    </source>
</evidence>
<dbReference type="InterPro" id="IPR008920">
    <property type="entry name" value="TF_FadR/GntR_C"/>
</dbReference>
<dbReference type="GO" id="GO:0003700">
    <property type="term" value="F:DNA-binding transcription factor activity"/>
    <property type="evidence" value="ECO:0007669"/>
    <property type="project" value="InterPro"/>
</dbReference>
<keyword evidence="3" id="KW-0804">Transcription</keyword>
<evidence type="ECO:0000256" key="2">
    <source>
        <dbReference type="ARBA" id="ARBA00023125"/>
    </source>
</evidence>
<name>W1N2E3_9GAMM</name>
<dbReference type="SMART" id="SM00345">
    <property type="entry name" value="HTH_GNTR"/>
    <property type="match status" value="1"/>
</dbReference>
<dbReference type="SUPFAM" id="SSF46785">
    <property type="entry name" value="Winged helix' DNA-binding domain"/>
    <property type="match status" value="1"/>
</dbReference>
<accession>W1N2E3</accession>
<evidence type="ECO:0000313" key="6">
    <source>
        <dbReference type="EMBL" id="ERL49659.1"/>
    </source>
</evidence>
<comment type="caution">
    <text evidence="6">The sequence shown here is derived from an EMBL/GenBank/DDBJ whole genome shotgun (WGS) entry which is preliminary data.</text>
</comment>
<dbReference type="RefSeq" id="WP_021819703.1">
    <property type="nucleotide sequence ID" value="NZ_AVBC01000039.1"/>
</dbReference>
<keyword evidence="1" id="KW-0805">Transcription regulation</keyword>
<dbReference type="GO" id="GO:0003677">
    <property type="term" value="F:DNA binding"/>
    <property type="evidence" value="ECO:0007669"/>
    <property type="project" value="UniProtKB-KW"/>
</dbReference>
<organism evidence="6 7">
    <name type="scientific">Halomonas huangheensis</name>
    <dbReference type="NCBI Taxonomy" id="1178482"/>
    <lineage>
        <taxon>Bacteria</taxon>
        <taxon>Pseudomonadati</taxon>
        <taxon>Pseudomonadota</taxon>
        <taxon>Gammaproteobacteria</taxon>
        <taxon>Oceanospirillales</taxon>
        <taxon>Halomonadaceae</taxon>
        <taxon>Halomonas</taxon>
    </lineage>
</organism>
<evidence type="ECO:0000256" key="4">
    <source>
        <dbReference type="SAM" id="MobiDB-lite"/>
    </source>
</evidence>
<dbReference type="Gene3D" id="1.20.120.530">
    <property type="entry name" value="GntR ligand-binding domain-like"/>
    <property type="match status" value="1"/>
</dbReference>
<keyword evidence="2" id="KW-0238">DNA-binding</keyword>
<dbReference type="eggNOG" id="COG2186">
    <property type="taxonomic scope" value="Bacteria"/>
</dbReference>
<feature type="region of interest" description="Disordered" evidence="4">
    <location>
        <begin position="252"/>
        <end position="272"/>
    </location>
</feature>
<dbReference type="Pfam" id="PF07729">
    <property type="entry name" value="FCD"/>
    <property type="match status" value="1"/>
</dbReference>
<dbReference type="Pfam" id="PF00392">
    <property type="entry name" value="GntR"/>
    <property type="match status" value="1"/>
</dbReference>
<dbReference type="PATRIC" id="fig|1178482.3.peg.2754"/>
<evidence type="ECO:0000259" key="5">
    <source>
        <dbReference type="PROSITE" id="PS50949"/>
    </source>
</evidence>
<dbReference type="PANTHER" id="PTHR43537:SF44">
    <property type="entry name" value="GNTR FAMILY REGULATORY PROTEIN"/>
    <property type="match status" value="1"/>
</dbReference>
<feature type="domain" description="HTH gntR-type" evidence="5">
    <location>
        <begin position="19"/>
        <end position="87"/>
    </location>
</feature>
<dbReference type="PANTHER" id="PTHR43537">
    <property type="entry name" value="TRANSCRIPTIONAL REGULATOR, GNTR FAMILY"/>
    <property type="match status" value="1"/>
</dbReference>
<dbReference type="AlphaFoldDB" id="W1N2E3"/>
<reference evidence="6 7" key="1">
    <citation type="submission" date="2013-08" db="EMBL/GenBank/DDBJ databases">
        <title>draft genome of Halomonas huanghegensis, strain BJGMM-B45T.</title>
        <authorList>
            <person name="Miao C."/>
            <person name="Wan Y."/>
            <person name="Jin W."/>
        </authorList>
    </citation>
    <scope>NUCLEOTIDE SEQUENCE [LARGE SCALE GENOMIC DNA]</scope>
    <source>
        <strain evidence="6 7">BJGMM-B45</strain>
    </source>
</reference>
<dbReference type="PROSITE" id="PS50949">
    <property type="entry name" value="HTH_GNTR"/>
    <property type="match status" value="1"/>
</dbReference>
<dbReference type="SUPFAM" id="SSF48008">
    <property type="entry name" value="GntR ligand-binding domain-like"/>
    <property type="match status" value="1"/>
</dbReference>
<dbReference type="Proteomes" id="UP000019113">
    <property type="component" value="Unassembled WGS sequence"/>
</dbReference>
<dbReference type="SMART" id="SM00895">
    <property type="entry name" value="FCD"/>
    <property type="match status" value="1"/>
</dbReference>
<proteinExistence type="predicted"/>
<sequence>MPSETTTDPLSRLPHQQIGDSATELADCLAQAILSGHWQSGEAFPREMDLCSHFDISRNRVRNALGELSAVGLIDRTAGRGSIIRNISDWHLLAPQMSRWMAGLNTPHPRLIHEVFAFRLAAEPYISELAATHASGDDLSRIEKAFHGMRETAGQQDQRLSHSEYDVAFHDAIYRASHSLIWRQMGMLLRPAIMALIQRSHDHAVDLAESLDHHRQLLDAIRLRQPSHAREATQQLLQRTARDLALEQVAEDSLPSPQALDNTRAVDIKDHR</sequence>
<keyword evidence="7" id="KW-1185">Reference proteome</keyword>
<dbReference type="InterPro" id="IPR011711">
    <property type="entry name" value="GntR_C"/>
</dbReference>
<dbReference type="OrthoDB" id="9028214at2"/>
<dbReference type="EMBL" id="AVBC01000039">
    <property type="protein sequence ID" value="ERL49659.1"/>
    <property type="molecule type" value="Genomic_DNA"/>
</dbReference>
<dbReference type="PRINTS" id="PR00035">
    <property type="entry name" value="HTHGNTR"/>
</dbReference>
<gene>
    <name evidence="6" type="ORF">BJB45_00645</name>
</gene>
<evidence type="ECO:0000256" key="1">
    <source>
        <dbReference type="ARBA" id="ARBA00023015"/>
    </source>
</evidence>
<dbReference type="InterPro" id="IPR036388">
    <property type="entry name" value="WH-like_DNA-bd_sf"/>
</dbReference>